<feature type="transmembrane region" description="Helical" evidence="3">
    <location>
        <begin position="233"/>
        <end position="258"/>
    </location>
</feature>
<dbReference type="AlphaFoldDB" id="A0AAD9JY63"/>
<evidence type="ECO:0000313" key="5">
    <source>
        <dbReference type="EMBL" id="KAK2161061.1"/>
    </source>
</evidence>
<sequence length="356" mass="39805">MMTSAEYGHMDGGHCIGELLPRYRGCADDVLPLFDKWCSGKQELKVDCSSSTLTDTAGYLSSYIADIRRCGSLASPWKISADPGQIIQLEMTDFSFNKHNSNIISCRSIYGFVLEKSLGINQTICGGSKRQVALYTSKTNEVEIQFLKSNKRGEGEFLVKYQVVGCSEMSPPPNAWYKREGNKAVIGCENNDKEWTVTCTGNRWQGEIGNCTTSVMTKTPIVPQQRNIGFTSVVIMASIIGSAVVLSVIAMVIGVVYVKKYRMRQETKRAALVHKTYSTLERNIQTYYRPVTMDQSVDNRTLWDIPPSTHHDGQTISSDDQCTCATLQMRNNIDNDKRTEITSLERQSLYSSIKSN</sequence>
<reference evidence="5" key="1">
    <citation type="journal article" date="2023" name="Mol. Biol. Evol.">
        <title>Third-Generation Sequencing Reveals the Adaptive Role of the Epigenome in Three Deep-Sea Polychaetes.</title>
        <authorList>
            <person name="Perez M."/>
            <person name="Aroh O."/>
            <person name="Sun Y."/>
            <person name="Lan Y."/>
            <person name="Juniper S.K."/>
            <person name="Young C.R."/>
            <person name="Angers B."/>
            <person name="Qian P.Y."/>
        </authorList>
    </citation>
    <scope>NUCLEOTIDE SEQUENCE</scope>
    <source>
        <strain evidence="5">P08H-3</strain>
    </source>
</reference>
<evidence type="ECO:0000313" key="6">
    <source>
        <dbReference type="Proteomes" id="UP001208570"/>
    </source>
</evidence>
<evidence type="ECO:0000256" key="3">
    <source>
        <dbReference type="SAM" id="Phobius"/>
    </source>
</evidence>
<gene>
    <name evidence="5" type="ORF">LSH36_122g09060</name>
</gene>
<dbReference type="PROSITE" id="PS01180">
    <property type="entry name" value="CUB"/>
    <property type="match status" value="1"/>
</dbReference>
<proteinExistence type="predicted"/>
<dbReference type="SUPFAM" id="SSF49854">
    <property type="entry name" value="Spermadhesin, CUB domain"/>
    <property type="match status" value="1"/>
</dbReference>
<keyword evidence="3" id="KW-0472">Membrane</keyword>
<dbReference type="Pfam" id="PF00431">
    <property type="entry name" value="CUB"/>
    <property type="match status" value="1"/>
</dbReference>
<evidence type="ECO:0000259" key="4">
    <source>
        <dbReference type="PROSITE" id="PS01180"/>
    </source>
</evidence>
<keyword evidence="3" id="KW-1133">Transmembrane helix</keyword>
<evidence type="ECO:0000256" key="1">
    <source>
        <dbReference type="ARBA" id="ARBA00023157"/>
    </source>
</evidence>
<comment type="caution">
    <text evidence="2">Lacks conserved residue(s) required for the propagation of feature annotation.</text>
</comment>
<dbReference type="Proteomes" id="UP001208570">
    <property type="component" value="Unassembled WGS sequence"/>
</dbReference>
<protein>
    <recommendedName>
        <fullName evidence="4">CUB domain-containing protein</fullName>
    </recommendedName>
</protein>
<feature type="domain" description="CUB" evidence="4">
    <location>
        <begin position="38"/>
        <end position="164"/>
    </location>
</feature>
<evidence type="ECO:0000256" key="2">
    <source>
        <dbReference type="PROSITE-ProRule" id="PRU00059"/>
    </source>
</evidence>
<dbReference type="InterPro" id="IPR035914">
    <property type="entry name" value="Sperma_CUB_dom_sf"/>
</dbReference>
<keyword evidence="1" id="KW-1015">Disulfide bond</keyword>
<name>A0AAD9JY63_9ANNE</name>
<accession>A0AAD9JY63</accession>
<dbReference type="EMBL" id="JAODUP010000122">
    <property type="protein sequence ID" value="KAK2161061.1"/>
    <property type="molecule type" value="Genomic_DNA"/>
</dbReference>
<organism evidence="5 6">
    <name type="scientific">Paralvinella palmiformis</name>
    <dbReference type="NCBI Taxonomy" id="53620"/>
    <lineage>
        <taxon>Eukaryota</taxon>
        <taxon>Metazoa</taxon>
        <taxon>Spiralia</taxon>
        <taxon>Lophotrochozoa</taxon>
        <taxon>Annelida</taxon>
        <taxon>Polychaeta</taxon>
        <taxon>Sedentaria</taxon>
        <taxon>Canalipalpata</taxon>
        <taxon>Terebellida</taxon>
        <taxon>Terebelliformia</taxon>
        <taxon>Alvinellidae</taxon>
        <taxon>Paralvinella</taxon>
    </lineage>
</organism>
<keyword evidence="3" id="KW-0812">Transmembrane</keyword>
<comment type="caution">
    <text evidence="5">The sequence shown here is derived from an EMBL/GenBank/DDBJ whole genome shotgun (WGS) entry which is preliminary data.</text>
</comment>
<dbReference type="Gene3D" id="2.60.120.290">
    <property type="entry name" value="Spermadhesin, CUB domain"/>
    <property type="match status" value="1"/>
</dbReference>
<dbReference type="InterPro" id="IPR000859">
    <property type="entry name" value="CUB_dom"/>
</dbReference>
<keyword evidence="6" id="KW-1185">Reference proteome</keyword>